<dbReference type="SUPFAM" id="SSF49785">
    <property type="entry name" value="Galactose-binding domain-like"/>
    <property type="match status" value="1"/>
</dbReference>
<keyword evidence="8" id="KW-0378">Hydrolase</keyword>
<reference evidence="14 15" key="1">
    <citation type="journal article" date="2019" name="Int. J. Syst. Evol. Microbiol.">
        <title>The Global Catalogue of Microorganisms (GCM) 10K type strain sequencing project: providing services to taxonomists for standard genome sequencing and annotation.</title>
        <authorList>
            <consortium name="The Broad Institute Genomics Platform"/>
            <consortium name="The Broad Institute Genome Sequencing Center for Infectious Disease"/>
            <person name="Wu L."/>
            <person name="Ma J."/>
        </authorList>
    </citation>
    <scope>NUCLEOTIDE SEQUENCE [LARGE SCALE GENOMIC DNA]</scope>
    <source>
        <strain evidence="14 15">JCM 14718</strain>
    </source>
</reference>
<dbReference type="Pfam" id="PF02128">
    <property type="entry name" value="Peptidase_M36"/>
    <property type="match status" value="1"/>
</dbReference>
<dbReference type="SUPFAM" id="SSF49452">
    <property type="entry name" value="Starch-binding domain-like"/>
    <property type="match status" value="1"/>
</dbReference>
<dbReference type="Pfam" id="PF07504">
    <property type="entry name" value="FTP"/>
    <property type="match status" value="1"/>
</dbReference>
<dbReference type="InterPro" id="IPR027268">
    <property type="entry name" value="Peptidase_M4/M1_CTD_sf"/>
</dbReference>
<dbReference type="InterPro" id="IPR013784">
    <property type="entry name" value="Carb-bd-like_fold"/>
</dbReference>
<dbReference type="Gene3D" id="3.10.170.10">
    <property type="match status" value="1"/>
</dbReference>
<evidence type="ECO:0000256" key="6">
    <source>
        <dbReference type="ARBA" id="ARBA00022723"/>
    </source>
</evidence>
<evidence type="ECO:0000256" key="2">
    <source>
        <dbReference type="ARBA" id="ARBA00004613"/>
    </source>
</evidence>
<dbReference type="Gene3D" id="2.60.120.260">
    <property type="entry name" value="Galactose-binding domain-like"/>
    <property type="match status" value="1"/>
</dbReference>
<sequence length="943" mass="98282">MAAGQLTSYDVRDGGSQAQTEALAQRQLALRAAPAVRELSQQLGPQSIVDLDPLTGTPRQIARLDGMLTGPSRAAAKDVALGYVRDHSAVFHLSAADLRNLAVARDYVDITGIHHLSFVQRAGGLDLFGNGLKANVSKDGRLINLTGSPLPALTAPAAGPAISADQAIQAAKRDTAEKNVVRGPADTSTPVLFRTPGGTRRAYETVTMSAVNPTLDVVDAQNGRVLYRQPLSSDYANSAGSPVSGGPEKMPAAQPAAATQYGDVVTYYPGAPHGGDLHTVSLNQNGWLPKGSAVLFGNNAHAYADLNDNAQADSNEEVGPTGQQGYRFPLVRTHPAGEPCDTNVCTWDPSTAYSWQNNVGHDTVQAFYFANVWHDHLQDAPIGFTEAAGNFQQVNSSGQGIGGDPMHTQALDGASVANGLPDANRIDNARIATPPDGQSAIIQMYLYHLPGAAYPSGDPFLAVDSTNEADSTYHEYTNALPQRLLVDANNAPVLNSWQGRAMQVGWSYWYPADYEVSHGDQIDTPAPGELKDGAYETAGGTFVHEGYDCPVGTAEAACPGTVRTGPGGFTYGQISKVSTTPNPHGGGEFWAQTLWDLRTALGSTLAESLVTRAMELSPAFPSMVDMRNSILQADQAIYGGRQVAALWRLFAARGLGFFAASDGGDDQNPVQSFAVPPAPGSPIATLTGKVTDPGNTALAGVTVGIAGHDSGFPGDYAATTDASGTYTISGIFAGTYPYVSASEAGFTRQVRSTVALGSGTTTLDWQVARDWAAASGGGSVASFTGGDYTQDECGPQNIIDQSQHSGWGSDADLAADGTPSAATAKNVVIKLPSAVNVTQLAIDPSNSCSDDDPTSATGGYRVETSADGITWQQAAAGTFTPADLGKLVPLVPAGTTGQGVSYVRFWMLSTQAVTQKLGCPSTAYTGCLYMDSGEVEVFGTPTS</sequence>
<dbReference type="Proteomes" id="UP001500618">
    <property type="component" value="Unassembled WGS sequence"/>
</dbReference>
<proteinExistence type="inferred from homology"/>
<gene>
    <name evidence="14" type="ORF">GCM10009765_39250</name>
</gene>
<evidence type="ECO:0000313" key="15">
    <source>
        <dbReference type="Proteomes" id="UP001500618"/>
    </source>
</evidence>
<dbReference type="SUPFAM" id="SSF55486">
    <property type="entry name" value="Metalloproteases ('zincins'), catalytic domain"/>
    <property type="match status" value="1"/>
</dbReference>
<dbReference type="Pfam" id="PF13620">
    <property type="entry name" value="CarboxypepD_reg"/>
    <property type="match status" value="1"/>
</dbReference>
<feature type="domain" description="FTP" evidence="13">
    <location>
        <begin position="100"/>
        <end position="148"/>
    </location>
</feature>
<dbReference type="PANTHER" id="PTHR33478:SF1">
    <property type="entry name" value="EXTRACELLULAR METALLOPROTEINASE MEP"/>
    <property type="match status" value="1"/>
</dbReference>
<dbReference type="InterPro" id="IPR008979">
    <property type="entry name" value="Galactose-bd-like_sf"/>
</dbReference>
<dbReference type="Gene3D" id="2.60.40.1120">
    <property type="entry name" value="Carboxypeptidase-like, regulatory domain"/>
    <property type="match status" value="1"/>
</dbReference>
<evidence type="ECO:0000256" key="5">
    <source>
        <dbReference type="ARBA" id="ARBA00022670"/>
    </source>
</evidence>
<keyword evidence="11" id="KW-0865">Zymogen</keyword>
<keyword evidence="7" id="KW-0732">Signal</keyword>
<keyword evidence="15" id="KW-1185">Reference proteome</keyword>
<accession>A0ABN2HDG0</accession>
<evidence type="ECO:0000256" key="8">
    <source>
        <dbReference type="ARBA" id="ARBA00022801"/>
    </source>
</evidence>
<dbReference type="InterPro" id="IPR011096">
    <property type="entry name" value="FTP_domain"/>
</dbReference>
<name>A0ABN2HDG0_9ACTN</name>
<dbReference type="PANTHER" id="PTHR33478">
    <property type="entry name" value="EXTRACELLULAR METALLOPROTEINASE MEP"/>
    <property type="match status" value="1"/>
</dbReference>
<evidence type="ECO:0000256" key="7">
    <source>
        <dbReference type="ARBA" id="ARBA00022729"/>
    </source>
</evidence>
<evidence type="ECO:0000313" key="14">
    <source>
        <dbReference type="EMBL" id="GAA1686068.1"/>
    </source>
</evidence>
<evidence type="ECO:0000256" key="1">
    <source>
        <dbReference type="ARBA" id="ARBA00001947"/>
    </source>
</evidence>
<protein>
    <recommendedName>
        <fullName evidence="13">FTP domain-containing protein</fullName>
    </recommendedName>
</protein>
<comment type="subcellular location">
    <subcellularLocation>
        <location evidence="2">Secreted</location>
    </subcellularLocation>
</comment>
<dbReference type="EMBL" id="BAAANY010000014">
    <property type="protein sequence ID" value="GAA1686068.1"/>
    <property type="molecule type" value="Genomic_DNA"/>
</dbReference>
<keyword evidence="6" id="KW-0479">Metal-binding</keyword>
<comment type="caution">
    <text evidence="14">The sequence shown here is derived from an EMBL/GenBank/DDBJ whole genome shotgun (WGS) entry which is preliminary data.</text>
</comment>
<keyword evidence="9" id="KW-0862">Zinc</keyword>
<evidence type="ECO:0000256" key="9">
    <source>
        <dbReference type="ARBA" id="ARBA00022833"/>
    </source>
</evidence>
<keyword evidence="10" id="KW-0482">Metalloprotease</keyword>
<keyword evidence="4" id="KW-0964">Secreted</keyword>
<comment type="similarity">
    <text evidence="3">Belongs to the peptidase M36 family.</text>
</comment>
<feature type="region of interest" description="Disordered" evidence="12">
    <location>
        <begin position="176"/>
        <end position="196"/>
    </location>
</feature>
<evidence type="ECO:0000259" key="13">
    <source>
        <dbReference type="Pfam" id="PF07504"/>
    </source>
</evidence>
<comment type="cofactor">
    <cofactor evidence="1">
        <name>Zn(2+)</name>
        <dbReference type="ChEBI" id="CHEBI:29105"/>
    </cofactor>
</comment>
<dbReference type="InterPro" id="IPR050371">
    <property type="entry name" value="Fungal_virulence_M36"/>
</dbReference>
<dbReference type="Gene3D" id="1.10.390.10">
    <property type="entry name" value="Neutral Protease Domain 2"/>
    <property type="match status" value="1"/>
</dbReference>
<evidence type="ECO:0000256" key="10">
    <source>
        <dbReference type="ARBA" id="ARBA00023049"/>
    </source>
</evidence>
<evidence type="ECO:0000256" key="3">
    <source>
        <dbReference type="ARBA" id="ARBA00006006"/>
    </source>
</evidence>
<feature type="region of interest" description="Disordered" evidence="12">
    <location>
        <begin position="233"/>
        <end position="256"/>
    </location>
</feature>
<evidence type="ECO:0000256" key="12">
    <source>
        <dbReference type="SAM" id="MobiDB-lite"/>
    </source>
</evidence>
<evidence type="ECO:0000256" key="11">
    <source>
        <dbReference type="ARBA" id="ARBA00023145"/>
    </source>
</evidence>
<evidence type="ECO:0000256" key="4">
    <source>
        <dbReference type="ARBA" id="ARBA00022525"/>
    </source>
</evidence>
<organism evidence="14 15">
    <name type="scientific">Fodinicola feengrottensis</name>
    <dbReference type="NCBI Taxonomy" id="435914"/>
    <lineage>
        <taxon>Bacteria</taxon>
        <taxon>Bacillati</taxon>
        <taxon>Actinomycetota</taxon>
        <taxon>Actinomycetes</taxon>
        <taxon>Mycobacteriales</taxon>
        <taxon>Fodinicola</taxon>
    </lineage>
</organism>
<dbReference type="InterPro" id="IPR001842">
    <property type="entry name" value="Peptidase_M36"/>
</dbReference>
<keyword evidence="5" id="KW-0645">Protease</keyword>